<dbReference type="STRING" id="626523.GCWU000342_01707"/>
<accession>C4GCL3</accession>
<dbReference type="NCBIfam" id="TIGR00350">
    <property type="entry name" value="lytR_cpsA_psr"/>
    <property type="match status" value="1"/>
</dbReference>
<dbReference type="PANTHER" id="PTHR33392:SF6">
    <property type="entry name" value="POLYISOPRENYL-TEICHOIC ACID--PEPTIDOGLYCAN TEICHOIC ACID TRANSFERASE TAGU"/>
    <property type="match status" value="1"/>
</dbReference>
<evidence type="ECO:0000313" key="5">
    <source>
        <dbReference type="Proteomes" id="UP000003494"/>
    </source>
</evidence>
<dbReference type="InterPro" id="IPR050922">
    <property type="entry name" value="LytR/CpsA/Psr_CW_biosynth"/>
</dbReference>
<protein>
    <submittedName>
        <fullName evidence="4">Cell envelope-like function transcriptional attenuator common domain protein</fullName>
    </submittedName>
</protein>
<dbReference type="PANTHER" id="PTHR33392">
    <property type="entry name" value="POLYISOPRENYL-TEICHOIC ACID--PEPTIDOGLYCAN TEICHOIC ACID TRANSFERASE TAGU"/>
    <property type="match status" value="1"/>
</dbReference>
<dbReference type="EMBL" id="ACIP02000004">
    <property type="protein sequence ID" value="EEP27713.1"/>
    <property type="molecule type" value="Genomic_DNA"/>
</dbReference>
<evidence type="ECO:0000256" key="2">
    <source>
        <dbReference type="SAM" id="Phobius"/>
    </source>
</evidence>
<proteinExistence type="inferred from homology"/>
<feature type="transmembrane region" description="Helical" evidence="2">
    <location>
        <begin position="21"/>
        <end position="40"/>
    </location>
</feature>
<comment type="similarity">
    <text evidence="1">Belongs to the LytR/CpsA/Psr (LCP) family.</text>
</comment>
<keyword evidence="2" id="KW-1133">Transmembrane helix</keyword>
<name>C4GCL3_9FIRM</name>
<dbReference type="eggNOG" id="COG1316">
    <property type="taxonomic scope" value="Bacteria"/>
</dbReference>
<evidence type="ECO:0000259" key="3">
    <source>
        <dbReference type="Pfam" id="PF03816"/>
    </source>
</evidence>
<gene>
    <name evidence="4" type="ORF">GCWU000342_01707</name>
</gene>
<keyword evidence="2" id="KW-0472">Membrane</keyword>
<dbReference type="Pfam" id="PF03816">
    <property type="entry name" value="LytR_cpsA_psr"/>
    <property type="match status" value="1"/>
</dbReference>
<reference evidence="4" key="1">
    <citation type="submission" date="2009-04" db="EMBL/GenBank/DDBJ databases">
        <authorList>
            <person name="Weinstock G."/>
            <person name="Sodergren E."/>
            <person name="Clifton S."/>
            <person name="Fulton L."/>
            <person name="Fulton B."/>
            <person name="Courtney L."/>
            <person name="Fronick C."/>
            <person name="Harrison M."/>
            <person name="Strong C."/>
            <person name="Farmer C."/>
            <person name="Delahaunty K."/>
            <person name="Markovic C."/>
            <person name="Hall O."/>
            <person name="Minx P."/>
            <person name="Tomlinson C."/>
            <person name="Mitreva M."/>
            <person name="Nelson J."/>
            <person name="Hou S."/>
            <person name="Wollam A."/>
            <person name="Pepin K.H."/>
            <person name="Johnson M."/>
            <person name="Bhonagiri V."/>
            <person name="Nash W.E."/>
            <person name="Warren W."/>
            <person name="Chinwalla A."/>
            <person name="Mardis E.R."/>
            <person name="Wilson R.K."/>
        </authorList>
    </citation>
    <scope>NUCLEOTIDE SEQUENCE [LARGE SCALE GENOMIC DNA]</scope>
    <source>
        <strain evidence="4">DSM 14600</strain>
    </source>
</reference>
<evidence type="ECO:0000256" key="1">
    <source>
        <dbReference type="ARBA" id="ARBA00006068"/>
    </source>
</evidence>
<dbReference type="Gene3D" id="3.40.630.190">
    <property type="entry name" value="LCP protein"/>
    <property type="match status" value="1"/>
</dbReference>
<organism evidence="4 5">
    <name type="scientific">Shuttleworthella satelles DSM 14600</name>
    <dbReference type="NCBI Taxonomy" id="626523"/>
    <lineage>
        <taxon>Bacteria</taxon>
        <taxon>Bacillati</taxon>
        <taxon>Bacillota</taxon>
        <taxon>Clostridia</taxon>
        <taxon>Lachnospirales</taxon>
        <taxon>Lachnospiraceae</taxon>
        <taxon>Shuttleworthella</taxon>
    </lineage>
</organism>
<dbReference type="AlphaFoldDB" id="C4GCL3"/>
<dbReference type="HOGENOM" id="CLU_016455_1_1_9"/>
<keyword evidence="2" id="KW-0812">Transmembrane</keyword>
<evidence type="ECO:0000313" key="4">
    <source>
        <dbReference type="EMBL" id="EEP27713.1"/>
    </source>
</evidence>
<dbReference type="Proteomes" id="UP000003494">
    <property type="component" value="Unassembled WGS sequence"/>
</dbReference>
<comment type="caution">
    <text evidence="4">The sequence shown here is derived from an EMBL/GenBank/DDBJ whole genome shotgun (WGS) entry which is preliminary data.</text>
</comment>
<feature type="domain" description="Cell envelope-related transcriptional attenuator" evidence="3">
    <location>
        <begin position="89"/>
        <end position="247"/>
    </location>
</feature>
<keyword evidence="5" id="KW-1185">Reference proteome</keyword>
<sequence length="362" mass="40339">MAKTKSDPAALIRSRRRKRKVLLFFEIVFFLLLIVGAYVFSRAGLIKYKDIKTEKNEVSEHVQEAMSGYTNIALFGVDNRTVGNYETGNSDAILIASINNGTKEVRLVSIYRDTYLDVNGQLLLRKCNYAYNHGGVTAAVNMLNRNLDLEINDYATVDFYALADAVDAVGGIDVNIDSKMMAQEINDLQVEIFEVTGKRANDLGVGEQHVNGAQALAYARVRHLEGGDYARAMRQREVVSKMIAKAKTMNVAQLDHLITSVFPHIDTSLSVTDMISMATAMKEYNLVDTSSFPKDFATRNIANGIGWVEIPTTLEVNVKKLHEYLFQDQDYTPSATVSKISKQISKVTGTTEKSTQSQDNMY</sequence>
<dbReference type="InterPro" id="IPR004474">
    <property type="entry name" value="LytR_CpsA_psr"/>
</dbReference>
<dbReference type="RefSeq" id="WP_006906702.1">
    <property type="nucleotide sequence ID" value="NZ_GG665867.1"/>
</dbReference>